<evidence type="ECO:0000313" key="12">
    <source>
        <dbReference type="Proteomes" id="UP001152799"/>
    </source>
</evidence>
<dbReference type="PANTHER" id="PTHR24365:SF530">
    <property type="entry name" value="MSTPROX-RELATED"/>
    <property type="match status" value="1"/>
</dbReference>
<comment type="subcellular location">
    <subcellularLocation>
        <location evidence="1">Membrane</location>
        <topology evidence="1">Single-pass membrane protein</topology>
    </subcellularLocation>
</comment>
<dbReference type="GO" id="GO:0038023">
    <property type="term" value="F:signaling receptor activity"/>
    <property type="evidence" value="ECO:0007669"/>
    <property type="project" value="TreeGrafter"/>
</dbReference>
<proteinExistence type="predicted"/>
<dbReference type="EMBL" id="OU892280">
    <property type="protein sequence ID" value="CAG9767201.1"/>
    <property type="molecule type" value="Genomic_DNA"/>
</dbReference>
<dbReference type="Gene3D" id="3.80.10.10">
    <property type="entry name" value="Ribonuclease Inhibitor"/>
    <property type="match status" value="2"/>
</dbReference>
<evidence type="ECO:0000256" key="10">
    <source>
        <dbReference type="SAM" id="SignalP"/>
    </source>
</evidence>
<keyword evidence="2" id="KW-0433">Leucine-rich repeat</keyword>
<evidence type="ECO:0000256" key="2">
    <source>
        <dbReference type="ARBA" id="ARBA00022614"/>
    </source>
</evidence>
<dbReference type="SUPFAM" id="SSF52058">
    <property type="entry name" value="L domain-like"/>
    <property type="match status" value="1"/>
</dbReference>
<dbReference type="GO" id="GO:0007165">
    <property type="term" value="P:signal transduction"/>
    <property type="evidence" value="ECO:0007669"/>
    <property type="project" value="TreeGrafter"/>
</dbReference>
<feature type="chain" id="PRO_5040394492" evidence="10">
    <location>
        <begin position="18"/>
        <end position="360"/>
    </location>
</feature>
<evidence type="ECO:0000313" key="11">
    <source>
        <dbReference type="EMBL" id="CAG9767201.1"/>
    </source>
</evidence>
<name>A0A9N9MP68_9CUCU</name>
<dbReference type="PANTHER" id="PTHR24365">
    <property type="entry name" value="TOLL-LIKE RECEPTOR"/>
    <property type="match status" value="1"/>
</dbReference>
<dbReference type="Pfam" id="PF13855">
    <property type="entry name" value="LRR_8"/>
    <property type="match status" value="1"/>
</dbReference>
<dbReference type="OrthoDB" id="694479at2759"/>
<keyword evidence="7 9" id="KW-0472">Membrane</keyword>
<sequence>MKATILMFTLWLAKTRSDCPLPCNCSSIAITCVNQSLEIVPNFKWIESSPLIIDLSGNRLLFIDEEDFNFDQIDEVKEIYLNNSGIADIGDGTFDNVENLQELYLGQNFLTQDSVPENLIEELDNMILLELSYNYFNGNMPVIRSDSLEVLALANSKITNLNENSLKFLPNLKMLLLQQNNIKSITFDTFKHYNQNSFFVKLSHNSWSCSCANFETFTLLADKKFIDISEPYQCIGDDSNTIGILQIDFCKHQEVNLKSLQVLNHLEEYSDNDDLLENTEIDIKDLNDEDLGNILPPGEISHNNTFSIESNNLFLLIVICTSITFAIGFICGLVFCHILYLFRYKKLEQSSDSRVQLLNA</sequence>
<dbReference type="InterPro" id="IPR001611">
    <property type="entry name" value="Leu-rich_rpt"/>
</dbReference>
<organism evidence="11 12">
    <name type="scientific">Ceutorhynchus assimilis</name>
    <name type="common">cabbage seed weevil</name>
    <dbReference type="NCBI Taxonomy" id="467358"/>
    <lineage>
        <taxon>Eukaryota</taxon>
        <taxon>Metazoa</taxon>
        <taxon>Ecdysozoa</taxon>
        <taxon>Arthropoda</taxon>
        <taxon>Hexapoda</taxon>
        <taxon>Insecta</taxon>
        <taxon>Pterygota</taxon>
        <taxon>Neoptera</taxon>
        <taxon>Endopterygota</taxon>
        <taxon>Coleoptera</taxon>
        <taxon>Polyphaga</taxon>
        <taxon>Cucujiformia</taxon>
        <taxon>Curculionidae</taxon>
        <taxon>Ceutorhynchinae</taxon>
        <taxon>Ceutorhynchus</taxon>
    </lineage>
</organism>
<evidence type="ECO:0000256" key="1">
    <source>
        <dbReference type="ARBA" id="ARBA00004167"/>
    </source>
</evidence>
<keyword evidence="4 10" id="KW-0732">Signal</keyword>
<keyword evidence="8" id="KW-0325">Glycoprotein</keyword>
<dbReference type="SMART" id="SM00369">
    <property type="entry name" value="LRR_TYP"/>
    <property type="match status" value="3"/>
</dbReference>
<evidence type="ECO:0000256" key="6">
    <source>
        <dbReference type="ARBA" id="ARBA00022989"/>
    </source>
</evidence>
<dbReference type="GO" id="GO:0005886">
    <property type="term" value="C:plasma membrane"/>
    <property type="evidence" value="ECO:0007669"/>
    <property type="project" value="TreeGrafter"/>
</dbReference>
<reference evidence="11" key="1">
    <citation type="submission" date="2022-01" db="EMBL/GenBank/DDBJ databases">
        <authorList>
            <person name="King R."/>
        </authorList>
    </citation>
    <scope>NUCLEOTIDE SEQUENCE</scope>
</reference>
<accession>A0A9N9MP68</accession>
<feature type="transmembrane region" description="Helical" evidence="9">
    <location>
        <begin position="313"/>
        <end position="342"/>
    </location>
</feature>
<dbReference type="Proteomes" id="UP001152799">
    <property type="component" value="Chromosome 4"/>
</dbReference>
<dbReference type="AlphaFoldDB" id="A0A9N9MP68"/>
<evidence type="ECO:0000256" key="8">
    <source>
        <dbReference type="ARBA" id="ARBA00023180"/>
    </source>
</evidence>
<keyword evidence="5" id="KW-0677">Repeat</keyword>
<dbReference type="InterPro" id="IPR003591">
    <property type="entry name" value="Leu-rich_rpt_typical-subtyp"/>
</dbReference>
<feature type="signal peptide" evidence="10">
    <location>
        <begin position="1"/>
        <end position="17"/>
    </location>
</feature>
<gene>
    <name evidence="11" type="ORF">CEUTPL_LOCUS7767</name>
</gene>
<keyword evidence="12" id="KW-1185">Reference proteome</keyword>
<evidence type="ECO:0000256" key="7">
    <source>
        <dbReference type="ARBA" id="ARBA00023136"/>
    </source>
</evidence>
<keyword evidence="3 9" id="KW-0812">Transmembrane</keyword>
<evidence type="ECO:0000256" key="3">
    <source>
        <dbReference type="ARBA" id="ARBA00022692"/>
    </source>
</evidence>
<evidence type="ECO:0000256" key="5">
    <source>
        <dbReference type="ARBA" id="ARBA00022737"/>
    </source>
</evidence>
<evidence type="ECO:0000256" key="9">
    <source>
        <dbReference type="SAM" id="Phobius"/>
    </source>
</evidence>
<protein>
    <submittedName>
        <fullName evidence="11">Uncharacterized protein</fullName>
    </submittedName>
</protein>
<evidence type="ECO:0000256" key="4">
    <source>
        <dbReference type="ARBA" id="ARBA00022729"/>
    </source>
</evidence>
<dbReference type="InterPro" id="IPR032675">
    <property type="entry name" value="LRR_dom_sf"/>
</dbReference>
<keyword evidence="6 9" id="KW-1133">Transmembrane helix</keyword>